<evidence type="ECO:0000313" key="1">
    <source>
        <dbReference type="EMBL" id="KAJ9082537.1"/>
    </source>
</evidence>
<accession>A0ACC2U6I2</accession>
<dbReference type="Proteomes" id="UP001165960">
    <property type="component" value="Unassembled WGS sequence"/>
</dbReference>
<name>A0ACC2U6I2_9FUNG</name>
<keyword evidence="2" id="KW-1185">Reference proteome</keyword>
<proteinExistence type="predicted"/>
<sequence length="238" mass="25482">MQGYAGSINSEAAVYVHSQPASPTQECVLSPATSSMALFTHHSQAAANPNHTATIASRIDQVSHGATNRSQNPEIANQMTLSGSQGRHAPPPANQPARRRRKLITSEIVLEMIAKQGMIMSIGEIAAAVGFSKSTVAATLQAHANCSPPPKKTPTDACTLTKGDTDHLCHTAPVYQLKPAPPCKLMLINWRNLRVTQYKLVNQHGHQKLVTQGFFATWTRYLLDNVEGIGGQDSGGVA</sequence>
<reference evidence="1" key="1">
    <citation type="submission" date="2022-04" db="EMBL/GenBank/DDBJ databases">
        <title>Genome of the entomopathogenic fungus Entomophthora muscae.</title>
        <authorList>
            <person name="Elya C."/>
            <person name="Lovett B.R."/>
            <person name="Lee E."/>
            <person name="Macias A.M."/>
            <person name="Hajek A.E."/>
            <person name="De Bivort B.L."/>
            <person name="Kasson M.T."/>
            <person name="De Fine Licht H.H."/>
            <person name="Stajich J.E."/>
        </authorList>
    </citation>
    <scope>NUCLEOTIDE SEQUENCE</scope>
    <source>
        <strain evidence="1">Berkeley</strain>
    </source>
</reference>
<organism evidence="1 2">
    <name type="scientific">Entomophthora muscae</name>
    <dbReference type="NCBI Taxonomy" id="34485"/>
    <lineage>
        <taxon>Eukaryota</taxon>
        <taxon>Fungi</taxon>
        <taxon>Fungi incertae sedis</taxon>
        <taxon>Zoopagomycota</taxon>
        <taxon>Entomophthoromycotina</taxon>
        <taxon>Entomophthoromycetes</taxon>
        <taxon>Entomophthorales</taxon>
        <taxon>Entomophthoraceae</taxon>
        <taxon>Entomophthora</taxon>
    </lineage>
</organism>
<dbReference type="EMBL" id="QTSX02001429">
    <property type="protein sequence ID" value="KAJ9082537.1"/>
    <property type="molecule type" value="Genomic_DNA"/>
</dbReference>
<protein>
    <submittedName>
        <fullName evidence="1">Uncharacterized protein</fullName>
    </submittedName>
</protein>
<comment type="caution">
    <text evidence="1">The sequence shown here is derived from an EMBL/GenBank/DDBJ whole genome shotgun (WGS) entry which is preliminary data.</text>
</comment>
<evidence type="ECO:0000313" key="2">
    <source>
        <dbReference type="Proteomes" id="UP001165960"/>
    </source>
</evidence>
<gene>
    <name evidence="1" type="ORF">DSO57_1003696</name>
</gene>